<evidence type="ECO:0000256" key="6">
    <source>
        <dbReference type="ARBA" id="ARBA00012096"/>
    </source>
</evidence>
<evidence type="ECO:0000256" key="5">
    <source>
        <dbReference type="ARBA" id="ARBA00011447"/>
    </source>
</evidence>
<dbReference type="CDD" id="cd04886">
    <property type="entry name" value="ACT_ThrD-II-like"/>
    <property type="match status" value="1"/>
</dbReference>
<dbReference type="GO" id="GO:0009097">
    <property type="term" value="P:isoleucine biosynthetic process"/>
    <property type="evidence" value="ECO:0007669"/>
    <property type="project" value="TreeGrafter"/>
</dbReference>
<evidence type="ECO:0000256" key="9">
    <source>
        <dbReference type="ARBA" id="ARBA00022898"/>
    </source>
</evidence>
<dbReference type="CDD" id="cd01562">
    <property type="entry name" value="Thr-dehyd"/>
    <property type="match status" value="1"/>
</dbReference>
<dbReference type="AlphaFoldDB" id="A0A9D1DK09"/>
<dbReference type="InterPro" id="IPR005789">
    <property type="entry name" value="Thr_deHydtase_catblc"/>
</dbReference>
<evidence type="ECO:0000256" key="12">
    <source>
        <dbReference type="ARBA" id="ARBA00031427"/>
    </source>
</evidence>
<reference evidence="14" key="1">
    <citation type="submission" date="2020-10" db="EMBL/GenBank/DDBJ databases">
        <authorList>
            <person name="Gilroy R."/>
        </authorList>
    </citation>
    <scope>NUCLEOTIDE SEQUENCE</scope>
    <source>
        <strain evidence="14">ChiGjej3B3-7149</strain>
    </source>
</reference>
<dbReference type="InterPro" id="IPR044561">
    <property type="entry name" value="ACT_ThrD-II-like"/>
</dbReference>
<comment type="pathway">
    <text evidence="3">Amino-acid degradation; L-threonine degradation via propanoate pathway; propanoate from L-threonine: step 1/4.</text>
</comment>
<dbReference type="GO" id="GO:0006567">
    <property type="term" value="P:L-threonine catabolic process"/>
    <property type="evidence" value="ECO:0007669"/>
    <property type="project" value="InterPro"/>
</dbReference>
<dbReference type="SUPFAM" id="SSF53686">
    <property type="entry name" value="Tryptophan synthase beta subunit-like PLP-dependent enzymes"/>
    <property type="match status" value="1"/>
</dbReference>
<comment type="subunit">
    <text evidence="5">In the native structure, TdcB is in a dimeric form, whereas in the TdcB-AMP complex, it exists in a tetrameric form (dimer of dimers).</text>
</comment>
<dbReference type="GO" id="GO:0006565">
    <property type="term" value="P:L-serine catabolic process"/>
    <property type="evidence" value="ECO:0007669"/>
    <property type="project" value="TreeGrafter"/>
</dbReference>
<dbReference type="PANTHER" id="PTHR48078:SF6">
    <property type="entry name" value="L-THREONINE DEHYDRATASE CATABOLIC TDCB"/>
    <property type="match status" value="1"/>
</dbReference>
<proteinExistence type="inferred from homology"/>
<accession>A0A9D1DK09</accession>
<dbReference type="FunFam" id="3.40.50.1100:FF:000005">
    <property type="entry name" value="Threonine dehydratase catabolic"/>
    <property type="match status" value="1"/>
</dbReference>
<dbReference type="EC" id="4.3.1.19" evidence="6"/>
<dbReference type="Pfam" id="PF00291">
    <property type="entry name" value="PALP"/>
    <property type="match status" value="1"/>
</dbReference>
<dbReference type="InterPro" id="IPR001926">
    <property type="entry name" value="TrpB-like_PALP"/>
</dbReference>
<dbReference type="Gene3D" id="3.40.50.1100">
    <property type="match status" value="2"/>
</dbReference>
<dbReference type="GO" id="GO:0003941">
    <property type="term" value="F:L-serine ammonia-lyase activity"/>
    <property type="evidence" value="ECO:0007669"/>
    <property type="project" value="TreeGrafter"/>
</dbReference>
<dbReference type="InterPro" id="IPR050147">
    <property type="entry name" value="Ser/Thr_Dehydratase"/>
</dbReference>
<dbReference type="InterPro" id="IPR036052">
    <property type="entry name" value="TrpB-like_PALP_sf"/>
</dbReference>
<evidence type="ECO:0000256" key="3">
    <source>
        <dbReference type="ARBA" id="ARBA00004958"/>
    </source>
</evidence>
<comment type="similarity">
    <text evidence="4">Belongs to the serine/threonine dehydratase family.</text>
</comment>
<evidence type="ECO:0000259" key="13">
    <source>
        <dbReference type="Pfam" id="PF00291"/>
    </source>
</evidence>
<keyword evidence="8" id="KW-0021">Allosteric enzyme</keyword>
<comment type="cofactor">
    <cofactor evidence="2">
        <name>pyridoxal 5'-phosphate</name>
        <dbReference type="ChEBI" id="CHEBI:597326"/>
    </cofactor>
</comment>
<dbReference type="EMBL" id="DVHH01000053">
    <property type="protein sequence ID" value="HIR54344.1"/>
    <property type="molecule type" value="Genomic_DNA"/>
</dbReference>
<dbReference type="GO" id="GO:0004794">
    <property type="term" value="F:threonine deaminase activity"/>
    <property type="evidence" value="ECO:0007669"/>
    <property type="project" value="UniProtKB-EC"/>
</dbReference>
<evidence type="ECO:0000256" key="8">
    <source>
        <dbReference type="ARBA" id="ARBA00022533"/>
    </source>
</evidence>
<evidence type="ECO:0000256" key="2">
    <source>
        <dbReference type="ARBA" id="ARBA00001933"/>
    </source>
</evidence>
<dbReference type="PANTHER" id="PTHR48078">
    <property type="entry name" value="THREONINE DEHYDRATASE, MITOCHONDRIAL-RELATED"/>
    <property type="match status" value="1"/>
</dbReference>
<dbReference type="NCBIfam" id="TIGR01127">
    <property type="entry name" value="ilvA_1Cterm"/>
    <property type="match status" value="1"/>
</dbReference>
<dbReference type="InterPro" id="IPR000634">
    <property type="entry name" value="Ser/Thr_deHydtase_PyrdxlP-BS"/>
</dbReference>
<evidence type="ECO:0000256" key="1">
    <source>
        <dbReference type="ARBA" id="ARBA00001274"/>
    </source>
</evidence>
<evidence type="ECO:0000256" key="4">
    <source>
        <dbReference type="ARBA" id="ARBA00010869"/>
    </source>
</evidence>
<evidence type="ECO:0000256" key="10">
    <source>
        <dbReference type="ARBA" id="ARBA00023239"/>
    </source>
</evidence>
<protein>
    <recommendedName>
        <fullName evidence="7">L-threonine dehydratase catabolic TdcB</fullName>
        <ecNumber evidence="6">4.3.1.19</ecNumber>
    </recommendedName>
    <alternativeName>
        <fullName evidence="12">Threonine deaminase</fullName>
    </alternativeName>
</protein>
<sequence>MKYSGFHSFRKGAGDFFRAPLPVDLGPGVDYYKSRVNLPRGARFFGRRNGLELSLRDFERAARRLEGIIHKTELDYSSTFSAMAGGEVWMKCENRQKTGSFKIRGAANKIGALIERGESGPVVASSAGNHAQGVAFAAHSHGIPATIVMPKAAPIAKVQATEGYGARVVLCGDCYDDAYEKAMEICRDEGATFLHPFDDYEVMAGQGTVGLEILSVLPTVDTVVVPVGGGGLLAGMSACIKQANPRVRVVGVQAEGANAVFRSFHEGKRVESERVSTIADGIAVKCPGEKTVAEIMKYADDLVTVSDNDISAAILLLMERTKQIVEPSGASSLAAVLAGKIETADRKTVCLLSGGNIDVSFIHRVIELGLVSRHRRIKFATRLPDSPGSLMRLLHIIADTGANIMTINHDRLCPSLSPSEILVHIACEVGGQEHGDALLARLAAEGYDAATE</sequence>
<keyword evidence="9" id="KW-0663">Pyridoxal phosphate</keyword>
<name>A0A9D1DK09_9FIRM</name>
<dbReference type="PROSITE" id="PS00165">
    <property type="entry name" value="DEHYDRATASE_SER_THR"/>
    <property type="match status" value="1"/>
</dbReference>
<comment type="caution">
    <text evidence="14">The sequence shown here is derived from an EMBL/GenBank/DDBJ whole genome shotgun (WGS) entry which is preliminary data.</text>
</comment>
<evidence type="ECO:0000256" key="7">
    <source>
        <dbReference type="ARBA" id="ARBA00022248"/>
    </source>
</evidence>
<comment type="catalytic activity">
    <reaction evidence="1">
        <text>L-threonine = 2-oxobutanoate + NH4(+)</text>
        <dbReference type="Rhea" id="RHEA:22108"/>
        <dbReference type="ChEBI" id="CHEBI:16763"/>
        <dbReference type="ChEBI" id="CHEBI:28938"/>
        <dbReference type="ChEBI" id="CHEBI:57926"/>
        <dbReference type="EC" id="4.3.1.19"/>
    </reaction>
</comment>
<keyword evidence="10 14" id="KW-0456">Lyase</keyword>
<evidence type="ECO:0000256" key="11">
    <source>
        <dbReference type="ARBA" id="ARBA00025527"/>
    </source>
</evidence>
<organism evidence="14 15">
    <name type="scientific">Candidatus Scatomorpha intestinigallinarum</name>
    <dbReference type="NCBI Taxonomy" id="2840923"/>
    <lineage>
        <taxon>Bacteria</taxon>
        <taxon>Bacillati</taxon>
        <taxon>Bacillota</taxon>
        <taxon>Clostridia</taxon>
        <taxon>Eubacteriales</taxon>
        <taxon>Candidatus Scatomorpha</taxon>
    </lineage>
</organism>
<comment type="function">
    <text evidence="11">Catalyzes the anaerobic formation of alpha-ketobutyrate and ammonia from threonine in a two-step reaction. The first step involved a dehydration of threonine and a production of enamine intermediates (aminocrotonate), which tautomerizes to its imine form (iminobutyrate). Both intermediates are unstable and short-lived. The second step is the nonenzymatic hydrolysis of the enamine/imine intermediates to form 2-ketobutyrate and free ammonia. In the low water environment of the cell, the second step is accelerated by RidA.</text>
</comment>
<evidence type="ECO:0000313" key="14">
    <source>
        <dbReference type="EMBL" id="HIR54344.1"/>
    </source>
</evidence>
<gene>
    <name evidence="14" type="ORF">IAD36_01925</name>
</gene>
<reference evidence="14" key="2">
    <citation type="journal article" date="2021" name="PeerJ">
        <title>Extensive microbial diversity within the chicken gut microbiome revealed by metagenomics and culture.</title>
        <authorList>
            <person name="Gilroy R."/>
            <person name="Ravi A."/>
            <person name="Getino M."/>
            <person name="Pursley I."/>
            <person name="Horton D.L."/>
            <person name="Alikhan N.F."/>
            <person name="Baker D."/>
            <person name="Gharbi K."/>
            <person name="Hall N."/>
            <person name="Watson M."/>
            <person name="Adriaenssens E.M."/>
            <person name="Foster-Nyarko E."/>
            <person name="Jarju S."/>
            <person name="Secka A."/>
            <person name="Antonio M."/>
            <person name="Oren A."/>
            <person name="Chaudhuri R.R."/>
            <person name="La Ragione R."/>
            <person name="Hildebrand F."/>
            <person name="Pallen M.J."/>
        </authorList>
    </citation>
    <scope>NUCLEOTIDE SEQUENCE</scope>
    <source>
        <strain evidence="14">ChiGjej3B3-7149</strain>
    </source>
</reference>
<dbReference type="Proteomes" id="UP000824238">
    <property type="component" value="Unassembled WGS sequence"/>
</dbReference>
<dbReference type="GO" id="GO:0030170">
    <property type="term" value="F:pyridoxal phosphate binding"/>
    <property type="evidence" value="ECO:0007669"/>
    <property type="project" value="InterPro"/>
</dbReference>
<evidence type="ECO:0000313" key="15">
    <source>
        <dbReference type="Proteomes" id="UP000824238"/>
    </source>
</evidence>
<dbReference type="FunFam" id="3.40.50.1100:FF:000007">
    <property type="entry name" value="L-threonine dehydratase catabolic TdcB"/>
    <property type="match status" value="1"/>
</dbReference>
<feature type="domain" description="Tryptophan synthase beta chain-like PALP" evidence="13">
    <location>
        <begin position="68"/>
        <end position="354"/>
    </location>
</feature>